<dbReference type="Proteomes" id="UP000249829">
    <property type="component" value="Unassembled WGS sequence"/>
</dbReference>
<proteinExistence type="predicted"/>
<dbReference type="PANTHER" id="PTHR14187">
    <property type="entry name" value="ALPHA KINASE/ELONGATION FACTOR 2 KINASE"/>
    <property type="match status" value="1"/>
</dbReference>
<protein>
    <submittedName>
        <fullName evidence="1">Actin-like ATPase domain-containing protein</fullName>
    </submittedName>
</protein>
<evidence type="ECO:0000313" key="2">
    <source>
        <dbReference type="Proteomes" id="UP000249829"/>
    </source>
</evidence>
<dbReference type="InterPro" id="IPR043129">
    <property type="entry name" value="ATPase_NBD"/>
</dbReference>
<organism evidence="1 2">
    <name type="scientific">Aspergillus violaceofuscus (strain CBS 115571)</name>
    <dbReference type="NCBI Taxonomy" id="1450538"/>
    <lineage>
        <taxon>Eukaryota</taxon>
        <taxon>Fungi</taxon>
        <taxon>Dikarya</taxon>
        <taxon>Ascomycota</taxon>
        <taxon>Pezizomycotina</taxon>
        <taxon>Eurotiomycetes</taxon>
        <taxon>Eurotiomycetidae</taxon>
        <taxon>Eurotiales</taxon>
        <taxon>Aspergillaceae</taxon>
        <taxon>Aspergillus</taxon>
    </lineage>
</organism>
<reference evidence="1 2" key="1">
    <citation type="submission" date="2018-02" db="EMBL/GenBank/DDBJ databases">
        <title>The genomes of Aspergillus section Nigri reveals drivers in fungal speciation.</title>
        <authorList>
            <consortium name="DOE Joint Genome Institute"/>
            <person name="Vesth T.C."/>
            <person name="Nybo J."/>
            <person name="Theobald S."/>
            <person name="Brandl J."/>
            <person name="Frisvad J.C."/>
            <person name="Nielsen K.F."/>
            <person name="Lyhne E.K."/>
            <person name="Kogle M.E."/>
            <person name="Kuo A."/>
            <person name="Riley R."/>
            <person name="Clum A."/>
            <person name="Nolan M."/>
            <person name="Lipzen A."/>
            <person name="Salamov A."/>
            <person name="Henrissat B."/>
            <person name="Wiebenga A."/>
            <person name="De vries R.P."/>
            <person name="Grigoriev I.V."/>
            <person name="Mortensen U.H."/>
            <person name="Andersen M.R."/>
            <person name="Baker S.E."/>
        </authorList>
    </citation>
    <scope>NUCLEOTIDE SEQUENCE [LARGE SCALE GENOMIC DNA]</scope>
    <source>
        <strain evidence="1 2">CBS 115571</strain>
    </source>
</reference>
<dbReference type="AlphaFoldDB" id="A0A2V5GZ92"/>
<gene>
    <name evidence="1" type="ORF">BO99DRAFT_464744</name>
</gene>
<dbReference type="EMBL" id="KZ825164">
    <property type="protein sequence ID" value="PYI16838.1"/>
    <property type="molecule type" value="Genomic_DNA"/>
</dbReference>
<keyword evidence="2" id="KW-1185">Reference proteome</keyword>
<dbReference type="CDD" id="cd10170">
    <property type="entry name" value="ASKHA_NBD_HSP70"/>
    <property type="match status" value="1"/>
</dbReference>
<evidence type="ECO:0000313" key="1">
    <source>
        <dbReference type="EMBL" id="PYI16838.1"/>
    </source>
</evidence>
<dbReference type="OMA" id="NENITMF"/>
<dbReference type="Gene3D" id="3.30.420.40">
    <property type="match status" value="2"/>
</dbReference>
<accession>A0A2V5GZ92</accession>
<sequence length="560" mass="62428">MSRQQKHSSSMSIKKEKGAHRIIVGVDYGTTYTDIKHICNWPGPTKETEIVFKAPSRIAYPDGDLPPAVPKWGYEVQPGMTAYSWTKLLLDSDTLWTQYDDSTLEYASQTGILQLPPGRTAIDVVADYLTQVYQFTLKTLAKQITEQALRITPIEFCASRPEDRIFLISEPEAAAVTALHKYTTCSMGGSPGDGVLVCDCGGGTVVSSISSLLDSIRVSLSPQDLTTFLVTQTSPVLTFEELCAGIGCKFGSSAIDRSFYRLMFQRFGSAFENLSPRYTGPGSSFMNKFEIVKRGFGQTPQTSFELPLKMKLCRPDPAHYDEEERLVTIDENDLHAMFNPVVDKVLSLVRQQIDDAKVEAGKDVLNRIILVGGFGDSEYLHQEMVKAFGSNGKITITVPNYAQAAIVQGAALRGLQGLQPTTRRCRRHYGFKLGMPFVKGVDDESDAYIDEWTGLKYTARSMKWMISKVSQHDHFQANKACEARSHSEGIYPVGEIITDFTNTDLSRFETKVIDGKLKYRLDYETKVIFGAEEGVLKFESTSQGRTIGQTSIRFKTVKFY</sequence>
<name>A0A2V5GZ92_ASPV1</name>
<dbReference type="STRING" id="1450538.A0A2V5GZ92"/>
<dbReference type="Gene3D" id="3.90.640.10">
    <property type="entry name" value="Actin, Chain A, domain 4"/>
    <property type="match status" value="1"/>
</dbReference>
<dbReference type="PANTHER" id="PTHR14187:SF81">
    <property type="entry name" value="HSP70 FAMILY PROTEIN (AFU_ORTHOLOGUE AFUA_4G14040)"/>
    <property type="match status" value="1"/>
</dbReference>
<dbReference type="SUPFAM" id="SSF53067">
    <property type="entry name" value="Actin-like ATPase domain"/>
    <property type="match status" value="2"/>
</dbReference>